<dbReference type="AlphaFoldDB" id="A0A1S7LFL9"/>
<organism evidence="1">
    <name type="scientific">Magnetococcus massalia (strain MO-1)</name>
    <dbReference type="NCBI Taxonomy" id="451514"/>
    <lineage>
        <taxon>Bacteria</taxon>
        <taxon>Pseudomonadati</taxon>
        <taxon>Pseudomonadota</taxon>
        <taxon>Magnetococcia</taxon>
        <taxon>Magnetococcales</taxon>
        <taxon>Magnetococcaceae</taxon>
        <taxon>Magnetococcus</taxon>
    </lineage>
</organism>
<sequence>MKNPVDKPVIWKKIITGGQTGVDRAAWRGAIEVGVPISGWVPRERRAEDGFVPMDYPVAEVYSPAYGVRTAWNVRDSDATLGRVLNESMGAPECFRE</sequence>
<accession>A0A1S7LFL9</accession>
<dbReference type="EMBL" id="LO017727">
    <property type="protein sequence ID" value="CRH04839.1"/>
    <property type="molecule type" value="Genomic_DNA"/>
</dbReference>
<gene>
    <name evidence="1" type="ORF">MAGMO_0635</name>
</gene>
<dbReference type="InterPro" id="IPR024755">
    <property type="entry name" value="cpYpsA"/>
</dbReference>
<protein>
    <recommendedName>
        <fullName evidence="2">Molybdenum cofactor carrier</fullName>
    </recommendedName>
</protein>
<evidence type="ECO:0008006" key="2">
    <source>
        <dbReference type="Google" id="ProtNLM"/>
    </source>
</evidence>
<proteinExistence type="predicted"/>
<reference evidence="1" key="1">
    <citation type="submission" date="2015-04" db="EMBL/GenBank/DDBJ databases">
        <authorList>
            <person name="Syromyatnikov M.Y."/>
            <person name="Popov V.N."/>
        </authorList>
    </citation>
    <scope>NUCLEOTIDE SEQUENCE</scope>
    <source>
        <strain evidence="1">MO-1</strain>
    </source>
</reference>
<name>A0A1S7LFL9_MAGMO</name>
<evidence type="ECO:0000313" key="1">
    <source>
        <dbReference type="EMBL" id="CRH04839.1"/>
    </source>
</evidence>
<dbReference type="SUPFAM" id="SSF102405">
    <property type="entry name" value="MCP/YpsA-like"/>
    <property type="match status" value="1"/>
</dbReference>
<dbReference type="Gene3D" id="3.40.50.450">
    <property type="match status" value="1"/>
</dbReference>
<dbReference type="Pfam" id="PF12694">
    <property type="entry name" value="cpYpsA"/>
    <property type="match status" value="1"/>
</dbReference>